<dbReference type="Proteomes" id="UP000694864">
    <property type="component" value="Chromosome 19"/>
</dbReference>
<name>A0ABM0XR68_CAMSA</name>
<evidence type="ECO:0000313" key="3">
    <source>
        <dbReference type="RefSeq" id="XP_010489676.1"/>
    </source>
</evidence>
<organism evidence="2 3">
    <name type="scientific">Camelina sativa</name>
    <name type="common">False flax</name>
    <name type="synonym">Myagrum sativum</name>
    <dbReference type="NCBI Taxonomy" id="90675"/>
    <lineage>
        <taxon>Eukaryota</taxon>
        <taxon>Viridiplantae</taxon>
        <taxon>Streptophyta</taxon>
        <taxon>Embryophyta</taxon>
        <taxon>Tracheophyta</taxon>
        <taxon>Spermatophyta</taxon>
        <taxon>Magnoliopsida</taxon>
        <taxon>eudicotyledons</taxon>
        <taxon>Gunneridae</taxon>
        <taxon>Pentapetalae</taxon>
        <taxon>rosids</taxon>
        <taxon>malvids</taxon>
        <taxon>Brassicales</taxon>
        <taxon>Brassicaceae</taxon>
        <taxon>Camelineae</taxon>
        <taxon>Camelina</taxon>
    </lineage>
</organism>
<dbReference type="SMART" id="SM00579">
    <property type="entry name" value="FBD"/>
    <property type="match status" value="1"/>
</dbReference>
<proteinExistence type="predicted"/>
<dbReference type="SUPFAM" id="SSF52047">
    <property type="entry name" value="RNI-like"/>
    <property type="match status" value="1"/>
</dbReference>
<sequence>MGFSVDKESDFESMEGSNLRGSFCRDTKQALEFLSWTTSVILLEVPCTVRFKSLKTLCVDRVRYADEESFVRLISSSPVLENLIVQSCRDDNVDTFTINVPSLLRNQMEWLGISYLCKTSVSNLRLYGNSFFSSGFAEYPIRSVFFQLVCLEFCGICEDWSKELVHVLQHSPILQILKLDRIQDAGEKVCWIEPSCAPECLLYNLKTFEWTDYDGTKFQKEVAIYILKNARRLVTATVCPFSKASLGKQQIFDELEFATRGSRACELTIAL</sequence>
<evidence type="ECO:0000313" key="2">
    <source>
        <dbReference type="Proteomes" id="UP000694864"/>
    </source>
</evidence>
<dbReference type="InterPro" id="IPR050232">
    <property type="entry name" value="FBL13/AtMIF1-like"/>
</dbReference>
<protein>
    <submittedName>
        <fullName evidence="3">FBD-associated F-box protein At5g56390</fullName>
    </submittedName>
</protein>
<reference evidence="3" key="2">
    <citation type="submission" date="2025-08" db="UniProtKB">
        <authorList>
            <consortium name="RefSeq"/>
        </authorList>
    </citation>
    <scope>IDENTIFICATION</scope>
    <source>
        <tissue evidence="3">Leaf</tissue>
    </source>
</reference>
<dbReference type="InterPro" id="IPR013101">
    <property type="entry name" value="LRR_PRU1-like"/>
</dbReference>
<accession>A0ABM0XR68</accession>
<keyword evidence="2" id="KW-1185">Reference proteome</keyword>
<dbReference type="PANTHER" id="PTHR31900:SF34">
    <property type="entry name" value="EMB|CAB62440.1-RELATED"/>
    <property type="match status" value="1"/>
</dbReference>
<dbReference type="GeneID" id="104767336"/>
<dbReference type="Pfam" id="PF07723">
    <property type="entry name" value="LRR_2"/>
    <property type="match status" value="1"/>
</dbReference>
<evidence type="ECO:0000259" key="1">
    <source>
        <dbReference type="SMART" id="SM00579"/>
    </source>
</evidence>
<dbReference type="Pfam" id="PF08387">
    <property type="entry name" value="FBD"/>
    <property type="match status" value="1"/>
</dbReference>
<gene>
    <name evidence="3" type="primary">LOC104767336</name>
</gene>
<dbReference type="InterPro" id="IPR006566">
    <property type="entry name" value="FBD"/>
</dbReference>
<dbReference type="RefSeq" id="XP_010489676.1">
    <property type="nucleotide sequence ID" value="XM_010491374.1"/>
</dbReference>
<feature type="domain" description="FBD" evidence="1">
    <location>
        <begin position="199"/>
        <end position="270"/>
    </location>
</feature>
<dbReference type="PANTHER" id="PTHR31900">
    <property type="entry name" value="F-BOX/RNI SUPERFAMILY PROTEIN-RELATED"/>
    <property type="match status" value="1"/>
</dbReference>
<reference evidence="2" key="1">
    <citation type="journal article" date="2014" name="Nat. Commun.">
        <title>The emerging biofuel crop Camelina sativa retains a highly undifferentiated hexaploid genome structure.</title>
        <authorList>
            <person name="Kagale S."/>
            <person name="Koh C."/>
            <person name="Nixon J."/>
            <person name="Bollina V."/>
            <person name="Clarke W.E."/>
            <person name="Tuteja R."/>
            <person name="Spillane C."/>
            <person name="Robinson S.J."/>
            <person name="Links M.G."/>
            <person name="Clarke C."/>
            <person name="Higgins E.E."/>
            <person name="Huebert T."/>
            <person name="Sharpe A.G."/>
            <person name="Parkin I.A."/>
        </authorList>
    </citation>
    <scope>NUCLEOTIDE SEQUENCE [LARGE SCALE GENOMIC DNA]</scope>
    <source>
        <strain evidence="2">cv. DH55</strain>
    </source>
</reference>